<feature type="binding site" evidence="11">
    <location>
        <position position="72"/>
    </location>
    <ligand>
        <name>Zn(2+)</name>
        <dbReference type="ChEBI" id="CHEBI:29105"/>
        <note>catalytic</note>
    </ligand>
</feature>
<name>A0A4R6M632_9GAMM</name>
<dbReference type="GO" id="GO:0003935">
    <property type="term" value="F:GTP cyclohydrolase II activity"/>
    <property type="evidence" value="ECO:0007669"/>
    <property type="project" value="UniProtKB-UniRule"/>
</dbReference>
<evidence type="ECO:0000256" key="10">
    <source>
        <dbReference type="ARBA" id="ARBA00049295"/>
    </source>
</evidence>
<feature type="binding site" evidence="11">
    <location>
        <position position="59"/>
    </location>
    <ligand>
        <name>Zn(2+)</name>
        <dbReference type="ChEBI" id="CHEBI:29105"/>
        <note>catalytic</note>
    </ligand>
</feature>
<dbReference type="AlphaFoldDB" id="A0A4R6M632"/>
<evidence type="ECO:0000256" key="9">
    <source>
        <dbReference type="ARBA" id="ARBA00043932"/>
    </source>
</evidence>
<dbReference type="GO" id="GO:0005829">
    <property type="term" value="C:cytosol"/>
    <property type="evidence" value="ECO:0007669"/>
    <property type="project" value="TreeGrafter"/>
</dbReference>
<comment type="pathway">
    <text evidence="1 11">Cofactor biosynthesis; riboflavin biosynthesis; 5-amino-6-(D-ribitylamino)uracil from GTP: step 1/4.</text>
</comment>
<comment type="similarity">
    <text evidence="11">Belongs to the GTP cyclohydrolase II family.</text>
</comment>
<keyword evidence="14" id="KW-1185">Reference proteome</keyword>
<evidence type="ECO:0000256" key="8">
    <source>
        <dbReference type="ARBA" id="ARBA00023134"/>
    </source>
</evidence>
<dbReference type="GO" id="GO:0008270">
    <property type="term" value="F:zinc ion binding"/>
    <property type="evidence" value="ECO:0007669"/>
    <property type="project" value="UniProtKB-UniRule"/>
</dbReference>
<feature type="active site" description="Proton acceptor" evidence="11">
    <location>
        <position position="130"/>
    </location>
</feature>
<feature type="active site" description="Nucleophile" evidence="11">
    <location>
        <position position="132"/>
    </location>
</feature>
<gene>
    <name evidence="11" type="primary">ribA</name>
    <name evidence="13" type="ORF">DFP79_2597</name>
</gene>
<proteinExistence type="inferred from homology"/>
<dbReference type="InterPro" id="IPR036144">
    <property type="entry name" value="RibA-like_sf"/>
</dbReference>
<sequence length="206" mass="22984">MNQLTVKRRVVIPMRAGEVMAEFISFEGDVSGKEHIGIGFTGTSENKNDIPLVRLHSECLTGDVFGSGRCDCGEQLDEAIDRINEEGGYILYLRQEGRGIGLYAKLEAYALQDKGYDTYEANEMLHLPDDGRDFGIAAEMLKSLGVNKVRLLTNNPDKAQQLKDNGIDVVDLLPTKVHVNQHNRQYLETKAKRKSHTLDLDGDGFE</sequence>
<feature type="domain" description="GTP cyclohydrolase II" evidence="12">
    <location>
        <begin position="10"/>
        <end position="173"/>
    </location>
</feature>
<evidence type="ECO:0000313" key="14">
    <source>
        <dbReference type="Proteomes" id="UP000294656"/>
    </source>
</evidence>
<feature type="binding site" evidence="11">
    <location>
        <position position="153"/>
    </location>
    <ligand>
        <name>GTP</name>
        <dbReference type="ChEBI" id="CHEBI:37565"/>
    </ligand>
</feature>
<comment type="catalytic activity">
    <reaction evidence="10 11">
        <text>GTP + 4 H2O = 2,5-diamino-6-hydroxy-4-(5-phosphoribosylamino)-pyrimidine + formate + 2 phosphate + 3 H(+)</text>
        <dbReference type="Rhea" id="RHEA:23704"/>
        <dbReference type="ChEBI" id="CHEBI:15377"/>
        <dbReference type="ChEBI" id="CHEBI:15378"/>
        <dbReference type="ChEBI" id="CHEBI:15740"/>
        <dbReference type="ChEBI" id="CHEBI:37565"/>
        <dbReference type="ChEBI" id="CHEBI:43474"/>
        <dbReference type="ChEBI" id="CHEBI:58614"/>
        <dbReference type="EC" id="3.5.4.25"/>
    </reaction>
</comment>
<evidence type="ECO:0000256" key="11">
    <source>
        <dbReference type="HAMAP-Rule" id="MF_00179"/>
    </source>
</evidence>
<keyword evidence="4 11" id="KW-0479">Metal-binding</keyword>
<feature type="binding site" evidence="11">
    <location>
        <position position="70"/>
    </location>
    <ligand>
        <name>Zn(2+)</name>
        <dbReference type="ChEBI" id="CHEBI:29105"/>
        <note>catalytic</note>
    </ligand>
</feature>
<keyword evidence="3 11" id="KW-0686">Riboflavin biosynthesis</keyword>
<dbReference type="EC" id="3.5.4.25" evidence="11"/>
<evidence type="ECO:0000256" key="6">
    <source>
        <dbReference type="ARBA" id="ARBA00022801"/>
    </source>
</evidence>
<comment type="function">
    <text evidence="9 11">Catalyzes the conversion of GTP to 2,5-diamino-6-ribosylamino-4(3H)-pyrimidinone 5'-phosphate (DARP), formate and pyrophosphate.</text>
</comment>
<keyword evidence="8 11" id="KW-0342">GTP-binding</keyword>
<dbReference type="NCBIfam" id="TIGR00505">
    <property type="entry name" value="ribA"/>
    <property type="match status" value="1"/>
</dbReference>
<evidence type="ECO:0000256" key="5">
    <source>
        <dbReference type="ARBA" id="ARBA00022741"/>
    </source>
</evidence>
<evidence type="ECO:0000256" key="4">
    <source>
        <dbReference type="ARBA" id="ARBA00022723"/>
    </source>
</evidence>
<dbReference type="UniPathway" id="UPA00275">
    <property type="reaction ID" value="UER00400"/>
</dbReference>
<feature type="binding site" evidence="11">
    <location>
        <begin position="54"/>
        <end position="58"/>
    </location>
    <ligand>
        <name>GTP</name>
        <dbReference type="ChEBI" id="CHEBI:37565"/>
    </ligand>
</feature>
<dbReference type="GO" id="GO:0005525">
    <property type="term" value="F:GTP binding"/>
    <property type="evidence" value="ECO:0007669"/>
    <property type="project" value="UniProtKB-KW"/>
</dbReference>
<keyword evidence="6 11" id="KW-0378">Hydrolase</keyword>
<keyword evidence="5 11" id="KW-0547">Nucleotide-binding</keyword>
<dbReference type="CDD" id="cd00641">
    <property type="entry name" value="GTP_cyclohydro2"/>
    <property type="match status" value="1"/>
</dbReference>
<dbReference type="GO" id="GO:0009231">
    <property type="term" value="P:riboflavin biosynthetic process"/>
    <property type="evidence" value="ECO:0007669"/>
    <property type="project" value="UniProtKB-UniRule"/>
</dbReference>
<feature type="binding site" evidence="11">
    <location>
        <begin position="96"/>
        <end position="98"/>
    </location>
    <ligand>
        <name>GTP</name>
        <dbReference type="ChEBI" id="CHEBI:37565"/>
    </ligand>
</feature>
<evidence type="ECO:0000259" key="12">
    <source>
        <dbReference type="Pfam" id="PF00925"/>
    </source>
</evidence>
<evidence type="ECO:0000313" key="13">
    <source>
        <dbReference type="EMBL" id="TDO96828.1"/>
    </source>
</evidence>
<dbReference type="Gene3D" id="3.40.50.10990">
    <property type="entry name" value="GTP cyclohydrolase II"/>
    <property type="match status" value="1"/>
</dbReference>
<organism evidence="13 14">
    <name type="scientific">Marinomonas balearica</name>
    <dbReference type="NCBI Taxonomy" id="491947"/>
    <lineage>
        <taxon>Bacteria</taxon>
        <taxon>Pseudomonadati</taxon>
        <taxon>Pseudomonadota</taxon>
        <taxon>Gammaproteobacteria</taxon>
        <taxon>Oceanospirillales</taxon>
        <taxon>Oceanospirillaceae</taxon>
        <taxon>Marinomonas</taxon>
    </lineage>
</organism>
<comment type="caution">
    <text evidence="13">The sequence shown here is derived from an EMBL/GenBank/DDBJ whole genome shotgun (WGS) entry which is preliminary data.</text>
</comment>
<dbReference type="NCBIfam" id="NF001591">
    <property type="entry name" value="PRK00393.1"/>
    <property type="match status" value="1"/>
</dbReference>
<dbReference type="PANTHER" id="PTHR21327">
    <property type="entry name" value="GTP CYCLOHYDROLASE II-RELATED"/>
    <property type="match status" value="1"/>
</dbReference>
<dbReference type="InterPro" id="IPR000926">
    <property type="entry name" value="RibA"/>
</dbReference>
<protein>
    <recommendedName>
        <fullName evidence="11">GTP cyclohydrolase-2</fullName>
        <ecNumber evidence="11">3.5.4.25</ecNumber>
    </recommendedName>
    <alternativeName>
        <fullName evidence="11">GTP cyclohydrolase II</fullName>
    </alternativeName>
</protein>
<dbReference type="PANTHER" id="PTHR21327:SF18">
    <property type="entry name" value="3,4-DIHYDROXY-2-BUTANONE 4-PHOSPHATE SYNTHASE"/>
    <property type="match status" value="1"/>
</dbReference>
<reference evidence="13 14" key="1">
    <citation type="submission" date="2019-03" db="EMBL/GenBank/DDBJ databases">
        <title>Genomic Encyclopedia of Type Strains, Phase III (KMG-III): the genomes of soil and plant-associated and newly described type strains.</title>
        <authorList>
            <person name="Whitman W."/>
        </authorList>
    </citation>
    <scope>NUCLEOTIDE SEQUENCE [LARGE SCALE GENOMIC DNA]</scope>
    <source>
        <strain evidence="13 14">CECT 7378</strain>
    </source>
</reference>
<dbReference type="Pfam" id="PF00925">
    <property type="entry name" value="GTP_cyclohydro2"/>
    <property type="match status" value="1"/>
</dbReference>
<dbReference type="InterPro" id="IPR032677">
    <property type="entry name" value="GTP_cyclohydro_II"/>
</dbReference>
<dbReference type="SUPFAM" id="SSF142695">
    <property type="entry name" value="RibA-like"/>
    <property type="match status" value="1"/>
</dbReference>
<feature type="binding site" evidence="11">
    <location>
        <position position="75"/>
    </location>
    <ligand>
        <name>GTP</name>
        <dbReference type="ChEBI" id="CHEBI:37565"/>
    </ligand>
</feature>
<comment type="similarity">
    <text evidence="2">In the N-terminal section; belongs to the DHBP synthase family.</text>
</comment>
<evidence type="ECO:0000256" key="7">
    <source>
        <dbReference type="ARBA" id="ARBA00022833"/>
    </source>
</evidence>
<dbReference type="Proteomes" id="UP000294656">
    <property type="component" value="Unassembled WGS sequence"/>
</dbReference>
<dbReference type="OrthoDB" id="9793111at2"/>
<dbReference type="RefSeq" id="WP_133504326.1">
    <property type="nucleotide sequence ID" value="NZ_SNXC01000013.1"/>
</dbReference>
<dbReference type="FunFam" id="3.40.50.10990:FF:000001">
    <property type="entry name" value="Riboflavin biosynthesis protein RibBA"/>
    <property type="match status" value="1"/>
</dbReference>
<feature type="binding site" evidence="11">
    <location>
        <position position="118"/>
    </location>
    <ligand>
        <name>GTP</name>
        <dbReference type="ChEBI" id="CHEBI:37565"/>
    </ligand>
</feature>
<accession>A0A4R6M632</accession>
<dbReference type="HAMAP" id="MF_00179">
    <property type="entry name" value="RibA"/>
    <property type="match status" value="1"/>
</dbReference>
<dbReference type="EMBL" id="SNXC01000013">
    <property type="protein sequence ID" value="TDO96828.1"/>
    <property type="molecule type" value="Genomic_DNA"/>
</dbReference>
<keyword evidence="7 11" id="KW-0862">Zinc</keyword>
<evidence type="ECO:0000256" key="1">
    <source>
        <dbReference type="ARBA" id="ARBA00004853"/>
    </source>
</evidence>
<comment type="cofactor">
    <cofactor evidence="11">
        <name>Zn(2+)</name>
        <dbReference type="ChEBI" id="CHEBI:29105"/>
    </cofactor>
    <text evidence="11">Binds 1 zinc ion per subunit.</text>
</comment>
<evidence type="ECO:0000256" key="2">
    <source>
        <dbReference type="ARBA" id="ARBA00005520"/>
    </source>
</evidence>
<feature type="binding site" evidence="11">
    <location>
        <position position="158"/>
    </location>
    <ligand>
        <name>GTP</name>
        <dbReference type="ChEBI" id="CHEBI:37565"/>
    </ligand>
</feature>
<evidence type="ECO:0000256" key="3">
    <source>
        <dbReference type="ARBA" id="ARBA00022619"/>
    </source>
</evidence>